<accession>A0A089Q1Y8</accession>
<dbReference type="KEGG" id="mor:MOC_0849"/>
<dbReference type="AlphaFoldDB" id="A0A089Q1Y8"/>
<sequence length="40" mass="4881">MRAVERIQFRVMAGTERQHLNLLLISTFLCQFFHKLIKYQ</sequence>
<organism evidence="1 2">
    <name type="scientific">Methylobacterium oryzae CBMB20</name>
    <dbReference type="NCBI Taxonomy" id="693986"/>
    <lineage>
        <taxon>Bacteria</taxon>
        <taxon>Pseudomonadati</taxon>
        <taxon>Pseudomonadota</taxon>
        <taxon>Alphaproteobacteria</taxon>
        <taxon>Hyphomicrobiales</taxon>
        <taxon>Methylobacteriaceae</taxon>
        <taxon>Methylobacterium</taxon>
    </lineage>
</organism>
<gene>
    <name evidence="1" type="ORF">MOC_0849</name>
</gene>
<dbReference type="HOGENOM" id="CLU_3292326_0_0_5"/>
<dbReference type="Proteomes" id="UP000029492">
    <property type="component" value="Chromosome"/>
</dbReference>
<reference evidence="1 2" key="1">
    <citation type="journal article" date="2014" name="PLoS ONE">
        <title>Genome Information of Methylobacterium oryzae, a Plant-Probiotic Methylotroph in the Phyllosphere.</title>
        <authorList>
            <person name="Kwak M.J."/>
            <person name="Jeong H."/>
            <person name="Madhaiyan M."/>
            <person name="Lee Y."/>
            <person name="Sa T.M."/>
            <person name="Oh T.K."/>
            <person name="Kim J.F."/>
        </authorList>
    </citation>
    <scope>NUCLEOTIDE SEQUENCE [LARGE SCALE GENOMIC DNA]</scope>
    <source>
        <strain evidence="1 2">CBMB20</strain>
    </source>
</reference>
<evidence type="ECO:0000313" key="2">
    <source>
        <dbReference type="Proteomes" id="UP000029492"/>
    </source>
</evidence>
<protein>
    <submittedName>
        <fullName evidence="1">Protein of unassigned function</fullName>
    </submittedName>
</protein>
<evidence type="ECO:0000313" key="1">
    <source>
        <dbReference type="EMBL" id="AIQ88604.1"/>
    </source>
</evidence>
<keyword evidence="2" id="KW-1185">Reference proteome</keyword>
<name>A0A089Q1Y8_9HYPH</name>
<proteinExistence type="predicted"/>
<dbReference type="EMBL" id="CP003811">
    <property type="protein sequence ID" value="AIQ88604.1"/>
    <property type="molecule type" value="Genomic_DNA"/>
</dbReference>